<keyword evidence="2" id="KW-0472">Membrane</keyword>
<feature type="region of interest" description="Disordered" evidence="1">
    <location>
        <begin position="605"/>
        <end position="629"/>
    </location>
</feature>
<keyword evidence="2" id="KW-0812">Transmembrane</keyword>
<dbReference type="Pfam" id="PF07693">
    <property type="entry name" value="KAP_NTPase"/>
    <property type="match status" value="1"/>
</dbReference>
<dbReference type="EMBL" id="SOCP01000006">
    <property type="protein sequence ID" value="TDV50920.1"/>
    <property type="molecule type" value="Genomic_DNA"/>
</dbReference>
<accession>A0A4R7VMS1</accession>
<keyword evidence="5" id="KW-1185">Reference proteome</keyword>
<proteinExistence type="predicted"/>
<dbReference type="InterPro" id="IPR052754">
    <property type="entry name" value="NTPase_KAP_P-loop"/>
</dbReference>
<evidence type="ECO:0000256" key="1">
    <source>
        <dbReference type="SAM" id="MobiDB-lite"/>
    </source>
</evidence>
<protein>
    <submittedName>
        <fullName evidence="4">KAP-like P-loop domain-containing protein</fullName>
    </submittedName>
</protein>
<dbReference type="InterPro" id="IPR027417">
    <property type="entry name" value="P-loop_NTPase"/>
</dbReference>
<feature type="transmembrane region" description="Helical" evidence="2">
    <location>
        <begin position="411"/>
        <end position="430"/>
    </location>
</feature>
<dbReference type="AlphaFoldDB" id="A0A4R7VMS1"/>
<dbReference type="PANTHER" id="PTHR22674:SF6">
    <property type="entry name" value="NTPASE KAP FAMILY P-LOOP DOMAIN-CONTAINING PROTEIN 1"/>
    <property type="match status" value="1"/>
</dbReference>
<dbReference type="OrthoDB" id="88903at2"/>
<sequence>MREIDPNSLLASPPADGQLQPYVRRHIDTDLDRALARPGPVVIEFAHQAGARRSAYEALLRNLPDAFLYTPAAAEQLTETAGGKSVMWLDSRRSGRMSVGYISRVVRDWLAVEGRWAIVLVSLLDSNLSGLRIALEDLSPQFVHVNAELTEEEQREAADGYMGARTVSDIAAVFPGVVPEPAEAQTAGYRADTPDGPDRLGITADVDMLADLVASRLIRPPLSIGLFGNWGSGKSFFMRKLRDRVDRLAHAAQTAEEVQGASGLEVSSYCASIRQIDFNAWHYVEANLWASLATHIFDSLAAETTDEELEQLDRKRQSESLLEQLSAVRVKRRLVAARGAPLRLGGDDLAWVAHEVGVSSATTDDVMNFARQLKGFRAKARVLATSGWTWVAIGVGVALAVGLGFLVGSAVWPVVLGAVPILAVVTRVLARIGRVREQAESRTSRQLTELDAEVDRLEKAVAELAPTHDVTKFARSRNVDYQQHLGVVSMLRKDLETFADLLAMGGPERVVLYIDDLDRCPPDVVIKVLEAVHLLVAMPVFVVVVGVDPRWLHQAIRHHYANVLPDAAITPADYLEKIFQVPFQLSPMEKEGFTWLVAELAEDEPTPARVEPVDAGAAGRTDEPSGPGDAIQASMATSVVAAPARESLRPRQLTITPVEVEFLGRLAHLVPSPRAAKRLTNLYRLVRARLSGAELDEFLVGEQFKAVLVLLANGGEPSSEVELSQEVYERWLPLVRRFSFGDTNDPRRGAGGRSSEH</sequence>
<organism evidence="4 5">
    <name type="scientific">Actinophytocola oryzae</name>
    <dbReference type="NCBI Taxonomy" id="502181"/>
    <lineage>
        <taxon>Bacteria</taxon>
        <taxon>Bacillati</taxon>
        <taxon>Actinomycetota</taxon>
        <taxon>Actinomycetes</taxon>
        <taxon>Pseudonocardiales</taxon>
        <taxon>Pseudonocardiaceae</taxon>
    </lineage>
</organism>
<name>A0A4R7VMS1_9PSEU</name>
<evidence type="ECO:0000259" key="3">
    <source>
        <dbReference type="Pfam" id="PF07693"/>
    </source>
</evidence>
<dbReference type="SUPFAM" id="SSF52540">
    <property type="entry name" value="P-loop containing nucleoside triphosphate hydrolases"/>
    <property type="match status" value="1"/>
</dbReference>
<comment type="caution">
    <text evidence="4">The sequence shown here is derived from an EMBL/GenBank/DDBJ whole genome shotgun (WGS) entry which is preliminary data.</text>
</comment>
<feature type="domain" description="KAP NTPase" evidence="3">
    <location>
        <begin position="209"/>
        <end position="591"/>
    </location>
</feature>
<dbReference type="PANTHER" id="PTHR22674">
    <property type="entry name" value="NTPASE, KAP FAMILY P-LOOP DOMAIN-CONTAINING 1"/>
    <property type="match status" value="1"/>
</dbReference>
<reference evidence="4 5" key="1">
    <citation type="submission" date="2019-03" db="EMBL/GenBank/DDBJ databases">
        <title>Genomic Encyclopedia of Archaeal and Bacterial Type Strains, Phase II (KMG-II): from individual species to whole genera.</title>
        <authorList>
            <person name="Goeker M."/>
        </authorList>
    </citation>
    <scope>NUCLEOTIDE SEQUENCE [LARGE SCALE GENOMIC DNA]</scope>
    <source>
        <strain evidence="4 5">DSM 45499</strain>
    </source>
</reference>
<feature type="transmembrane region" description="Helical" evidence="2">
    <location>
        <begin position="382"/>
        <end position="405"/>
    </location>
</feature>
<gene>
    <name evidence="4" type="ORF">CLV71_106266</name>
</gene>
<evidence type="ECO:0000313" key="4">
    <source>
        <dbReference type="EMBL" id="TDV50920.1"/>
    </source>
</evidence>
<evidence type="ECO:0000256" key="2">
    <source>
        <dbReference type="SAM" id="Phobius"/>
    </source>
</evidence>
<evidence type="ECO:0000313" key="5">
    <source>
        <dbReference type="Proteomes" id="UP000294927"/>
    </source>
</evidence>
<dbReference type="Proteomes" id="UP000294927">
    <property type="component" value="Unassembled WGS sequence"/>
</dbReference>
<dbReference type="RefSeq" id="WP_133904138.1">
    <property type="nucleotide sequence ID" value="NZ_SOCP01000006.1"/>
</dbReference>
<keyword evidence="2" id="KW-1133">Transmembrane helix</keyword>
<dbReference type="InterPro" id="IPR011646">
    <property type="entry name" value="KAP_P-loop"/>
</dbReference>